<evidence type="ECO:0000313" key="2">
    <source>
        <dbReference type="Proteomes" id="UP000632740"/>
    </source>
</evidence>
<name>A0A919U0B9_9CELL</name>
<dbReference type="AlphaFoldDB" id="A0A919U0B9"/>
<reference evidence="1" key="1">
    <citation type="submission" date="2021-01" db="EMBL/GenBank/DDBJ databases">
        <title>Whole genome shotgun sequence of Cellulomonas chitinilytica NBRC 110799.</title>
        <authorList>
            <person name="Komaki H."/>
            <person name="Tamura T."/>
        </authorList>
    </citation>
    <scope>NUCLEOTIDE SEQUENCE</scope>
    <source>
        <strain evidence="1">NBRC 110799</strain>
    </source>
</reference>
<organism evidence="1 2">
    <name type="scientific">Cellulomonas chitinilytica</name>
    <dbReference type="NCBI Taxonomy" id="398759"/>
    <lineage>
        <taxon>Bacteria</taxon>
        <taxon>Bacillati</taxon>
        <taxon>Actinomycetota</taxon>
        <taxon>Actinomycetes</taxon>
        <taxon>Micrococcales</taxon>
        <taxon>Cellulomonadaceae</taxon>
        <taxon>Cellulomonas</taxon>
    </lineage>
</organism>
<accession>A0A919U0B9</accession>
<dbReference type="PANTHER" id="PTHR12526">
    <property type="entry name" value="GLYCOSYLTRANSFERASE"/>
    <property type="match status" value="1"/>
</dbReference>
<dbReference type="GO" id="GO:0016757">
    <property type="term" value="F:glycosyltransferase activity"/>
    <property type="evidence" value="ECO:0007669"/>
    <property type="project" value="TreeGrafter"/>
</dbReference>
<dbReference type="Gene3D" id="3.40.50.2000">
    <property type="entry name" value="Glycogen Phosphorylase B"/>
    <property type="match status" value="2"/>
</dbReference>
<dbReference type="SUPFAM" id="SSF53756">
    <property type="entry name" value="UDP-Glycosyltransferase/glycogen phosphorylase"/>
    <property type="match status" value="1"/>
</dbReference>
<dbReference type="CDD" id="cd03801">
    <property type="entry name" value="GT4_PimA-like"/>
    <property type="match status" value="1"/>
</dbReference>
<comment type="caution">
    <text evidence="1">The sequence shown here is derived from an EMBL/GenBank/DDBJ whole genome shotgun (WGS) entry which is preliminary data.</text>
</comment>
<evidence type="ECO:0000313" key="1">
    <source>
        <dbReference type="EMBL" id="GIG22670.1"/>
    </source>
</evidence>
<dbReference type="PANTHER" id="PTHR12526:SF636">
    <property type="entry name" value="BLL3647 PROTEIN"/>
    <property type="match status" value="1"/>
</dbReference>
<protein>
    <recommendedName>
        <fullName evidence="3">Glycosyltransferase</fullName>
    </recommendedName>
</protein>
<dbReference type="EMBL" id="BONK01000012">
    <property type="protein sequence ID" value="GIG22670.1"/>
    <property type="molecule type" value="Genomic_DNA"/>
</dbReference>
<gene>
    <name evidence="1" type="ORF">Cch01nite_33940</name>
</gene>
<dbReference type="Proteomes" id="UP000632740">
    <property type="component" value="Unassembled WGS sequence"/>
</dbReference>
<dbReference type="RefSeq" id="WP_203757646.1">
    <property type="nucleotide sequence ID" value="NZ_BONK01000012.1"/>
</dbReference>
<dbReference type="Pfam" id="PF13692">
    <property type="entry name" value="Glyco_trans_1_4"/>
    <property type="match status" value="1"/>
</dbReference>
<keyword evidence="2" id="KW-1185">Reference proteome</keyword>
<proteinExistence type="predicted"/>
<sequence>MTAQPMRVAMVTPDLGSNSLGRTYALWLLCRALGWDVTVVSTRGDDVWAPLRGTPFADDCRTPAVAGDRVLREVVRDSDLTIAVKPFPWSFGAALRVCEELDRPLLLDIDDPDIEYVLSWERPAVRSARSLLQHRRVADLKRMSSAARRVPTTVSNPVLRRTWGGEVVPHARVDPGPGASPRESAPVIAFIGTNRPHKGLPVLRHAVQRAQSHGYRLVVTADPPRDAHPWEEWIGQTSMTRGLDLAASADVVVVPSLDSVFARGQLPAKLVDAMLLGRAVVATDLPAVRWALGGAGVLVRPGSAAELADALGVLADPAVREAIGGQARAHALASFTVEAARPPFEAACRRAVS</sequence>
<evidence type="ECO:0008006" key="3">
    <source>
        <dbReference type="Google" id="ProtNLM"/>
    </source>
</evidence>